<accession>A0A6L2JXF6</accession>
<dbReference type="Pfam" id="PF00098">
    <property type="entry name" value="zf-CCHC"/>
    <property type="match status" value="1"/>
</dbReference>
<dbReference type="SMART" id="SM00343">
    <property type="entry name" value="ZnF_C2HC"/>
    <property type="match status" value="1"/>
</dbReference>
<evidence type="ECO:0000259" key="6">
    <source>
        <dbReference type="PROSITE" id="PS50835"/>
    </source>
</evidence>
<dbReference type="Pfam" id="PF07727">
    <property type="entry name" value="RVT_2"/>
    <property type="match status" value="1"/>
</dbReference>
<dbReference type="PROSITE" id="PS50158">
    <property type="entry name" value="ZF_CCHC"/>
    <property type="match status" value="1"/>
</dbReference>
<reference evidence="7" key="1">
    <citation type="journal article" date="2019" name="Sci. Rep.">
        <title>Draft genome of Tanacetum cinerariifolium, the natural source of mosquito coil.</title>
        <authorList>
            <person name="Yamashiro T."/>
            <person name="Shiraishi A."/>
            <person name="Satake H."/>
            <person name="Nakayama K."/>
        </authorList>
    </citation>
    <scope>NUCLEOTIDE SEQUENCE</scope>
</reference>
<dbReference type="InterPro" id="IPR013103">
    <property type="entry name" value="RVT_2"/>
</dbReference>
<dbReference type="Pfam" id="PF25597">
    <property type="entry name" value="SH3_retrovirus"/>
    <property type="match status" value="1"/>
</dbReference>
<organism evidence="7">
    <name type="scientific">Tanacetum cinerariifolium</name>
    <name type="common">Dalmatian daisy</name>
    <name type="synonym">Chrysanthemum cinerariifolium</name>
    <dbReference type="NCBI Taxonomy" id="118510"/>
    <lineage>
        <taxon>Eukaryota</taxon>
        <taxon>Viridiplantae</taxon>
        <taxon>Streptophyta</taxon>
        <taxon>Embryophyta</taxon>
        <taxon>Tracheophyta</taxon>
        <taxon>Spermatophyta</taxon>
        <taxon>Magnoliopsida</taxon>
        <taxon>eudicotyledons</taxon>
        <taxon>Gunneridae</taxon>
        <taxon>Pentapetalae</taxon>
        <taxon>asterids</taxon>
        <taxon>campanulids</taxon>
        <taxon>Asterales</taxon>
        <taxon>Asteraceae</taxon>
        <taxon>Asteroideae</taxon>
        <taxon>Anthemideae</taxon>
        <taxon>Anthemidinae</taxon>
        <taxon>Tanacetum</taxon>
    </lineage>
</organism>
<sequence>MNNQEQPTLFKAWRGILIPAKGPVTLGLTKVDPACLWSERFMNYLEEQTDGEAMINSIKNGDQPLPRVTQVSIAGPSSTEQPPLKDKSMWKAAALYEYETFKATKGELLLDPYIRYLQVINDLKKCDYSKDNYDKIVEKKDNEKRRDMSKVKCYNCKKEGHFAKDCKKAKVKDYEYYKTKILLAKKEKDKQVILVEDHAWMESSSDSDQEINANMVFIAQTEKVLSDSEASSSSADDKISEDLQDKYVVLKKQTTTFEMKNKELNEQLKVLIEKNDDLLAQTNVLKDQLQVKHVVIDTHVEYQEKYAKLETERYEYMIRYSAYFDNDKQHRKQIADQEVLYDKMSVQLVEFDKHVRDLKNTILERDFKISELEECLRNKDLEIEKCLERLNVCDNKLHKIGQTNQTVHMIMPSKDKMYNGRKGIGFENPSYFCKSKDLRPTLYDERVINLGYTLMFLTHSNEALEIEKFKRARENKIEFAYDYENLNASYVNEKINLSDDYFEEIINPYFEKIDSLFQQTSSLKLYVPTVILKKIIIDLEDEIVSLLEKEKENLKTIESLKLKDDETGVESSEKVVSKTENKSENYCQVIMKVCVSEDNPNVIAPGMFKLRVSQSVSQKSVTKTSCASNGVKNLDTLSGVRRPKLSGVMWMKKGSSNTVKADLSSINHLNLNKNVKRYSCKDLMLCNISHHRDTRSAHACNNARNAYCNSYDVDVNDLFVFDDVSLRQSHVSNMPFRKKPCASLNVPSRSKLNKSLPRIVRKWLPKLQPLAEPVAKWILKIIQICLWIIDSGCSKHMTGNRTLLTNFVEKFLGTVRFGNNDFTVFAGYGDVVIGSITIKKVYYVKGLGHNLFSVGQFCDKGLDVAFRKSTCFVRIEDGLDLLTGDHSSNLYTISLNKVASNSSACLLAKASSSQSWLWHQHLSHLNFATINNLMKNNLVQGLPKMKFEKIICVSLRYVLVVVDDYSQYTWVFFLHSKDEASEVIISFIKKTQVNIQLQVQRVRTDNGTEFKNKILAKLFDEAKAIATTCFTQNRTIIHKHFDKTPYELMNKRKPNIKFFHVFGCRCYLHNYYDDVEKCKAKGDIRVFVGYSKESAAFKIYNKQTRKIHESVNVNFDEISKMASKQFSLEPGLSNLNEIAKSLNPTVSQVSEASKKDLEDLFHNFYNEYFDSLKIMKCSTTNVETSNVEIPSNEEEVFHEKGIDYDGMFVPVTRIESICLFLAYAAHKDFTVFQMDVKTTFLNGILKEEVYVGQPLGFVSTQYPDHVYALDKALYGLKQVPRAWYNVLSQFLIDSGFQKGAIDTTLFIKKKGKNIMLI</sequence>
<keyword evidence="4" id="KW-0862">Zinc</keyword>
<dbReference type="PANTHER" id="PTHR42648:SF21">
    <property type="entry name" value="CYSTEINE-RICH RLK (RECEPTOR-LIKE PROTEIN KINASE) 8"/>
    <property type="match status" value="1"/>
</dbReference>
<dbReference type="Pfam" id="PF22936">
    <property type="entry name" value="Pol_BBD"/>
    <property type="match status" value="1"/>
</dbReference>
<dbReference type="GO" id="GO:0008270">
    <property type="term" value="F:zinc ion binding"/>
    <property type="evidence" value="ECO:0007669"/>
    <property type="project" value="UniProtKB-KW"/>
</dbReference>
<protein>
    <recommendedName>
        <fullName evidence="8">Retrovirus-related Pol polyprotein from transposon TNT 1-94</fullName>
    </recommendedName>
</protein>
<dbReference type="SUPFAM" id="SSF53098">
    <property type="entry name" value="Ribonuclease H-like"/>
    <property type="match status" value="1"/>
</dbReference>
<dbReference type="InterPro" id="IPR007110">
    <property type="entry name" value="Ig-like_dom"/>
</dbReference>
<evidence type="ECO:0000256" key="4">
    <source>
        <dbReference type="PROSITE-ProRule" id="PRU00047"/>
    </source>
</evidence>
<comment type="caution">
    <text evidence="7">The sequence shown here is derived from an EMBL/GenBank/DDBJ whole genome shotgun (WGS) entry which is preliminary data.</text>
</comment>
<evidence type="ECO:0000256" key="1">
    <source>
        <dbReference type="ARBA" id="ARBA00022670"/>
    </source>
</evidence>
<dbReference type="PROSITE" id="PS50835">
    <property type="entry name" value="IG_LIKE"/>
    <property type="match status" value="1"/>
</dbReference>
<keyword evidence="4" id="KW-0863">Zinc-finger</keyword>
<evidence type="ECO:0000256" key="3">
    <source>
        <dbReference type="ARBA" id="ARBA00022801"/>
    </source>
</evidence>
<dbReference type="EMBL" id="BKCJ010001433">
    <property type="protein sequence ID" value="GEU41399.1"/>
    <property type="molecule type" value="Genomic_DNA"/>
</dbReference>
<name>A0A6L2JXF6_TANCI</name>
<evidence type="ECO:0000259" key="5">
    <source>
        <dbReference type="PROSITE" id="PS50158"/>
    </source>
</evidence>
<dbReference type="GO" id="GO:0006508">
    <property type="term" value="P:proteolysis"/>
    <property type="evidence" value="ECO:0007669"/>
    <property type="project" value="UniProtKB-KW"/>
</dbReference>
<dbReference type="InterPro" id="IPR012337">
    <property type="entry name" value="RNaseH-like_sf"/>
</dbReference>
<evidence type="ECO:0000256" key="2">
    <source>
        <dbReference type="ARBA" id="ARBA00022723"/>
    </source>
</evidence>
<dbReference type="SUPFAM" id="SSF57756">
    <property type="entry name" value="Retrovirus zinc finger-like domains"/>
    <property type="match status" value="1"/>
</dbReference>
<dbReference type="InterPro" id="IPR039537">
    <property type="entry name" value="Retrotran_Ty1/copia-like"/>
</dbReference>
<proteinExistence type="predicted"/>
<keyword evidence="3" id="KW-0378">Hydrolase</keyword>
<dbReference type="InterPro" id="IPR036875">
    <property type="entry name" value="Znf_CCHC_sf"/>
</dbReference>
<keyword evidence="1" id="KW-0645">Protease</keyword>
<feature type="domain" description="CCHC-type" evidence="5">
    <location>
        <begin position="152"/>
        <end position="168"/>
    </location>
</feature>
<keyword evidence="2" id="KW-0479">Metal-binding</keyword>
<dbReference type="Gene3D" id="4.10.60.10">
    <property type="entry name" value="Zinc finger, CCHC-type"/>
    <property type="match status" value="1"/>
</dbReference>
<feature type="domain" description="Ig-like" evidence="6">
    <location>
        <begin position="605"/>
        <end position="680"/>
    </location>
</feature>
<dbReference type="InterPro" id="IPR054722">
    <property type="entry name" value="PolX-like_BBD"/>
</dbReference>
<dbReference type="PANTHER" id="PTHR42648">
    <property type="entry name" value="TRANSPOSASE, PUTATIVE-RELATED"/>
    <property type="match status" value="1"/>
</dbReference>
<dbReference type="GO" id="GO:0003676">
    <property type="term" value="F:nucleic acid binding"/>
    <property type="evidence" value="ECO:0007669"/>
    <property type="project" value="InterPro"/>
</dbReference>
<dbReference type="InterPro" id="IPR036397">
    <property type="entry name" value="RNaseH_sf"/>
</dbReference>
<dbReference type="InterPro" id="IPR001878">
    <property type="entry name" value="Znf_CCHC"/>
</dbReference>
<dbReference type="Pfam" id="PF13976">
    <property type="entry name" value="gag_pre-integrs"/>
    <property type="match status" value="1"/>
</dbReference>
<gene>
    <name evidence="7" type="ORF">Tci_013377</name>
</gene>
<dbReference type="InterPro" id="IPR057670">
    <property type="entry name" value="SH3_retrovirus"/>
</dbReference>
<dbReference type="GO" id="GO:0008233">
    <property type="term" value="F:peptidase activity"/>
    <property type="evidence" value="ECO:0007669"/>
    <property type="project" value="UniProtKB-KW"/>
</dbReference>
<evidence type="ECO:0000313" key="7">
    <source>
        <dbReference type="EMBL" id="GEU41399.1"/>
    </source>
</evidence>
<dbReference type="Gene3D" id="3.30.420.10">
    <property type="entry name" value="Ribonuclease H-like superfamily/Ribonuclease H"/>
    <property type="match status" value="1"/>
</dbReference>
<dbReference type="InterPro" id="IPR025724">
    <property type="entry name" value="GAG-pre-integrase_dom"/>
</dbReference>
<evidence type="ECO:0008006" key="8">
    <source>
        <dbReference type="Google" id="ProtNLM"/>
    </source>
</evidence>